<dbReference type="Proteomes" id="UP000306631">
    <property type="component" value="Unassembled WGS sequence"/>
</dbReference>
<name>A0A4S2CVF2_STEMA</name>
<feature type="region of interest" description="Disordered" evidence="1">
    <location>
        <begin position="1"/>
        <end position="22"/>
    </location>
</feature>
<protein>
    <submittedName>
        <fullName evidence="2">Uncharacterized protein</fullName>
    </submittedName>
</protein>
<evidence type="ECO:0000313" key="3">
    <source>
        <dbReference type="Proteomes" id="UP000306631"/>
    </source>
</evidence>
<feature type="compositionally biased region" description="Low complexity" evidence="1">
    <location>
        <begin position="1"/>
        <end position="20"/>
    </location>
</feature>
<gene>
    <name evidence="2" type="ORF">E5352_15840</name>
</gene>
<dbReference type="OrthoDB" id="2082773at2"/>
<proteinExistence type="predicted"/>
<dbReference type="EMBL" id="SRYW01000016">
    <property type="protein sequence ID" value="TGY32432.1"/>
    <property type="molecule type" value="Genomic_DNA"/>
</dbReference>
<evidence type="ECO:0000313" key="2">
    <source>
        <dbReference type="EMBL" id="TGY32432.1"/>
    </source>
</evidence>
<reference evidence="2 3" key="1">
    <citation type="submission" date="2019-04" db="EMBL/GenBank/DDBJ databases">
        <title>Microbes associate with the intestines of laboratory mice.</title>
        <authorList>
            <person name="Navarre W."/>
            <person name="Wong E."/>
            <person name="Huang K."/>
            <person name="Tropini C."/>
            <person name="Ng K."/>
            <person name="Yu B."/>
        </authorList>
    </citation>
    <scope>NUCLEOTIDE SEQUENCE [LARGE SCALE GENOMIC DNA]</scope>
    <source>
        <strain evidence="2 3">NM62_B4-13</strain>
    </source>
</reference>
<accession>A0A4S2CVF2</accession>
<evidence type="ECO:0000256" key="1">
    <source>
        <dbReference type="SAM" id="MobiDB-lite"/>
    </source>
</evidence>
<dbReference type="RefSeq" id="WP_017356333.1">
    <property type="nucleotide sequence ID" value="NZ_SRYW01000016.1"/>
</dbReference>
<sequence length="160" mass="17325">MARNLLLGTPATTTPTLTTTRSQAATGLASASLDTRLRQKRSPAYLQAMAKLDAGGHVHDRQALDALLAQIDQELGTIEIQERLLGIVGRCYLGHPYEVHTLDLGGRITEHFKKGHPLPLTLERARVLATHPSYAFIEVYATRMVAVSESGQTAIIEGTA</sequence>
<dbReference type="AlphaFoldDB" id="A0A4S2CVF2"/>
<comment type="caution">
    <text evidence="2">The sequence shown here is derived from an EMBL/GenBank/DDBJ whole genome shotgun (WGS) entry which is preliminary data.</text>
</comment>
<organism evidence="2 3">
    <name type="scientific">Stenotrophomonas maltophilia</name>
    <name type="common">Pseudomonas maltophilia</name>
    <name type="synonym">Xanthomonas maltophilia</name>
    <dbReference type="NCBI Taxonomy" id="40324"/>
    <lineage>
        <taxon>Bacteria</taxon>
        <taxon>Pseudomonadati</taxon>
        <taxon>Pseudomonadota</taxon>
        <taxon>Gammaproteobacteria</taxon>
        <taxon>Lysobacterales</taxon>
        <taxon>Lysobacteraceae</taxon>
        <taxon>Stenotrophomonas</taxon>
        <taxon>Stenotrophomonas maltophilia group</taxon>
    </lineage>
</organism>